<evidence type="ECO:0000313" key="2">
    <source>
        <dbReference type="Proteomes" id="UP000295334"/>
    </source>
</evidence>
<dbReference type="InterPro" id="IPR046228">
    <property type="entry name" value="DUF6261"/>
</dbReference>
<evidence type="ECO:0000313" key="1">
    <source>
        <dbReference type="EMBL" id="TCJ15832.1"/>
    </source>
</evidence>
<reference evidence="1 2" key="1">
    <citation type="submission" date="2019-03" db="EMBL/GenBank/DDBJ databases">
        <authorList>
            <person name="Kim M.K.M."/>
        </authorList>
    </citation>
    <scope>NUCLEOTIDE SEQUENCE [LARGE SCALE GENOMIC DNA]</scope>
    <source>
        <strain evidence="1 2">17J68-12</strain>
    </source>
</reference>
<accession>A0A4V2NW33</accession>
<dbReference type="AlphaFoldDB" id="A0A4V2NW33"/>
<gene>
    <name evidence="1" type="ORF">EPD60_07685</name>
</gene>
<proteinExistence type="predicted"/>
<dbReference type="RefSeq" id="WP_131448510.1">
    <property type="nucleotide sequence ID" value="NZ_SJZI01000019.1"/>
</dbReference>
<keyword evidence="2" id="KW-1185">Reference proteome</keyword>
<dbReference type="OrthoDB" id="1150508at2"/>
<organism evidence="1 2">
    <name type="scientific">Flaviaesturariibacter flavus</name>
    <dbReference type="NCBI Taxonomy" id="2502780"/>
    <lineage>
        <taxon>Bacteria</taxon>
        <taxon>Pseudomonadati</taxon>
        <taxon>Bacteroidota</taxon>
        <taxon>Chitinophagia</taxon>
        <taxon>Chitinophagales</taxon>
        <taxon>Chitinophagaceae</taxon>
        <taxon>Flaviaestuariibacter</taxon>
    </lineage>
</organism>
<protein>
    <submittedName>
        <fullName evidence="1">Uncharacterized protein</fullName>
    </submittedName>
</protein>
<dbReference type="Proteomes" id="UP000295334">
    <property type="component" value="Unassembled WGS sequence"/>
</dbReference>
<dbReference type="Pfam" id="PF19775">
    <property type="entry name" value="DUF6261"/>
    <property type="match status" value="1"/>
</dbReference>
<sequence>MNTNSRISKVNLRKLRNPELLTFITRFLGLVKGSSALPLSLEARKTAVAQLLAQMESVHKTMQGSELTEVLTALDALRDEQYNGLFHLAAAWTCRTDDMRARAAGERIAAQMAVYGTVTEVTRDLPGSESANIRSLVSDLRNKPELAAAVALIGATPWIDTMDRANNDFETKWQERNQERADAPESTGLADLRLKLYPAYAALCRGIESFNDTEEGAVPWPGIIAAVNALAAETNTRLAARATHAAASSPAATPGA</sequence>
<comment type="caution">
    <text evidence="1">The sequence shown here is derived from an EMBL/GenBank/DDBJ whole genome shotgun (WGS) entry which is preliminary data.</text>
</comment>
<dbReference type="EMBL" id="SJZI01000019">
    <property type="protein sequence ID" value="TCJ15832.1"/>
    <property type="molecule type" value="Genomic_DNA"/>
</dbReference>
<name>A0A4V2NW33_9BACT</name>